<evidence type="ECO:0000256" key="1">
    <source>
        <dbReference type="SAM" id="MobiDB-lite"/>
    </source>
</evidence>
<reference evidence="3 4" key="1">
    <citation type="submission" date="2013-09" db="EMBL/GenBank/DDBJ databases">
        <title>Whole genome sequencing of Halarchaeum acidiphilum strain MH1-52-1.</title>
        <authorList>
            <person name="Shimane Y."/>
            <person name="Minegishi H."/>
            <person name="Nishi S."/>
            <person name="Echigo A."/>
            <person name="Shuto A."/>
            <person name="Konishi M."/>
            <person name="Ito T."/>
            <person name="Ohkuma M."/>
            <person name="Ohta Y."/>
            <person name="Nagano Y."/>
            <person name="Tsubouchi T."/>
            <person name="Mori K."/>
            <person name="Usui K."/>
            <person name="Kamekura M."/>
            <person name="Usami R."/>
            <person name="Takaki Y."/>
            <person name="Hatada Y."/>
        </authorList>
    </citation>
    <scope>NUCLEOTIDE SEQUENCE [LARGE SCALE GENOMIC DNA]</scope>
    <source>
        <strain evidence="3 4">JCM 16109</strain>
    </source>
</reference>
<keyword evidence="2" id="KW-1133">Transmembrane helix</keyword>
<feature type="compositionally biased region" description="Low complexity" evidence="1">
    <location>
        <begin position="356"/>
        <end position="365"/>
    </location>
</feature>
<dbReference type="AlphaFoldDB" id="U2YDW1"/>
<evidence type="ECO:0008006" key="5">
    <source>
        <dbReference type="Google" id="ProtNLM"/>
    </source>
</evidence>
<evidence type="ECO:0000313" key="3">
    <source>
        <dbReference type="EMBL" id="GAD51886.1"/>
    </source>
</evidence>
<evidence type="ECO:0000313" key="4">
    <source>
        <dbReference type="Proteomes" id="UP000016986"/>
    </source>
</evidence>
<comment type="caution">
    <text evidence="3">The sequence shown here is derived from an EMBL/GenBank/DDBJ whole genome shotgun (WGS) entry which is preliminary data.</text>
</comment>
<keyword evidence="2" id="KW-0472">Membrane</keyword>
<keyword evidence="4" id="KW-1185">Reference proteome</keyword>
<feature type="region of interest" description="Disordered" evidence="1">
    <location>
        <begin position="334"/>
        <end position="365"/>
    </location>
</feature>
<dbReference type="Proteomes" id="UP000016986">
    <property type="component" value="Unassembled WGS sequence"/>
</dbReference>
<gene>
    <name evidence="3" type="ORF">MBEHAL_0646</name>
</gene>
<evidence type="ECO:0000256" key="2">
    <source>
        <dbReference type="SAM" id="Phobius"/>
    </source>
</evidence>
<feature type="transmembrane region" description="Helical" evidence="2">
    <location>
        <begin position="367"/>
        <end position="386"/>
    </location>
</feature>
<protein>
    <recommendedName>
        <fullName evidence="5">PGF-CTERM sorting domain-containing protein</fullName>
    </recommendedName>
</protein>
<name>U2YDW1_9EURY</name>
<organism evidence="3 4">
    <name type="scientific">Halarchaeum acidiphilum MH1-52-1</name>
    <dbReference type="NCBI Taxonomy" id="1261545"/>
    <lineage>
        <taxon>Archaea</taxon>
        <taxon>Methanobacteriati</taxon>
        <taxon>Methanobacteriota</taxon>
        <taxon>Stenosarchaea group</taxon>
        <taxon>Halobacteria</taxon>
        <taxon>Halobacteriales</taxon>
        <taxon>Halobacteriaceae</taxon>
    </lineage>
</organism>
<dbReference type="eggNOG" id="arCOG03691">
    <property type="taxonomic scope" value="Archaea"/>
</dbReference>
<sequence length="389" mass="37477">MLLVAGSAPASAASGESHAYAGANVTFDLQGSAVTDYSVGGETIVQSVGVQSVSKAGGGGGGGGGGGLLGANGRADLSAAANLSLAGLSLGATTETSAAVRADSGATLTAHDDDNGVLVIDSGSDTQVVVANLTGGASAADDGDSQVQVTTDDGTKATFIAVGNASVTVTNDGDVSGRVGPNGSVVLRSYPDGKDDADEHAEDLIASGRAAAEVYAGAAADASGDLRTSVVTYADDVTMSAERAGESTVNVTADRASHTGTIVVTTVSEAAVGSTDDLHVTVSGGTAVEASSYGDLRSAVGSDHSAYLVKQHAHESGTAFVAFNHFSERTASVSGASAANDGGSDDGDAADGGDSGSETTSGGSSPGFGVVTLAGALVALAAVLLARRD</sequence>
<accession>U2YDW1</accession>
<proteinExistence type="predicted"/>
<dbReference type="EMBL" id="BATA01000010">
    <property type="protein sequence ID" value="GAD51886.1"/>
    <property type="molecule type" value="Genomic_DNA"/>
</dbReference>
<keyword evidence="2" id="KW-0812">Transmembrane</keyword>